<organism evidence="4 5">
    <name type="scientific">Hydrogenophaga luteola</name>
    <dbReference type="NCBI Taxonomy" id="1591122"/>
    <lineage>
        <taxon>Bacteria</taxon>
        <taxon>Pseudomonadati</taxon>
        <taxon>Pseudomonadota</taxon>
        <taxon>Betaproteobacteria</taxon>
        <taxon>Burkholderiales</taxon>
        <taxon>Comamonadaceae</taxon>
        <taxon>Hydrogenophaga</taxon>
    </lineage>
</organism>
<evidence type="ECO:0000313" key="4">
    <source>
        <dbReference type="EMBL" id="MFC3686530.1"/>
    </source>
</evidence>
<feature type="signal peptide" evidence="2">
    <location>
        <begin position="1"/>
        <end position="27"/>
    </location>
</feature>
<evidence type="ECO:0000256" key="1">
    <source>
        <dbReference type="ARBA" id="ARBA00022729"/>
    </source>
</evidence>
<dbReference type="InterPro" id="IPR013517">
    <property type="entry name" value="FG-GAP"/>
</dbReference>
<dbReference type="InterPro" id="IPR027039">
    <property type="entry name" value="Crtac1"/>
</dbReference>
<dbReference type="SUPFAM" id="SSF69318">
    <property type="entry name" value="Integrin alpha N-terminal domain"/>
    <property type="match status" value="1"/>
</dbReference>
<keyword evidence="5" id="KW-1185">Reference proteome</keyword>
<evidence type="ECO:0000259" key="3">
    <source>
        <dbReference type="Pfam" id="PF07593"/>
    </source>
</evidence>
<dbReference type="PANTHER" id="PTHR16026">
    <property type="entry name" value="CARTILAGE ACIDIC PROTEIN 1"/>
    <property type="match status" value="1"/>
</dbReference>
<feature type="chain" id="PRO_5046988632" evidence="2">
    <location>
        <begin position="28"/>
        <end position="539"/>
    </location>
</feature>
<dbReference type="Proteomes" id="UP001595729">
    <property type="component" value="Unassembled WGS sequence"/>
</dbReference>
<gene>
    <name evidence="4" type="ORF">ACFOPI_23255</name>
</gene>
<dbReference type="InterPro" id="IPR028994">
    <property type="entry name" value="Integrin_alpha_N"/>
</dbReference>
<dbReference type="Pfam" id="PF13517">
    <property type="entry name" value="FG-GAP_3"/>
    <property type="match status" value="2"/>
</dbReference>
<dbReference type="PANTHER" id="PTHR16026:SF0">
    <property type="entry name" value="CARTILAGE ACIDIC PROTEIN 1"/>
    <property type="match status" value="1"/>
</dbReference>
<proteinExistence type="predicted"/>
<dbReference type="Gene3D" id="2.130.10.130">
    <property type="entry name" value="Integrin alpha, N-terminal"/>
    <property type="match status" value="1"/>
</dbReference>
<comment type="caution">
    <text evidence="4">The sequence shown here is derived from an EMBL/GenBank/DDBJ whole genome shotgun (WGS) entry which is preliminary data.</text>
</comment>
<sequence>MSPSIPSLPALCAALFLVLPGALRAQAASPAVPRFVEETESAGLFSRFEGEDEYMVGGGVASFDCDDDGLPELYVTAGVGKARLYRNRSARGGALKLQEFRSGLETTNAIGAYPLDIDGDRLTDLVVLRVGEVQVYRGQGQCRFERANEAWNLHTGNGWHTAFSATWEAGQTWPTLAIGTYVDRAKPDFPWGSCTPTLFIRPKAGGGGFGPVQPLTPGHCALSMLFSDWNRSGSAALRVSNDREYYKGGEEQLWRIPAAAEPVRFGTADGWKPLQIWGMGIASHDITGDGLPELYLTSMSDNKLQTLEAGATQPRYMDIAFKRGATAHRPYVGGDVRPSTAWHAQFADLNNDGRADLFVVKGNVSSMPDFAALDPNNLLLQTADGQFVEAGHTAGLASVLRGRGGMVADFNADGLLDVVVVNRGDRAQLWRQLPASATPPAHWLQLRLQQEGGNRDAIGAWVEVRPGADEGAPVLRQELTVGGGHASGHLGWMHFGLGGGERAQVRVQWPQGGWSAWQPVEADRFYNLTPSGLSPWRAP</sequence>
<keyword evidence="1 2" id="KW-0732">Signal</keyword>
<protein>
    <submittedName>
        <fullName evidence="4">CRTAC1 family protein</fullName>
    </submittedName>
</protein>
<dbReference type="InterPro" id="IPR011519">
    <property type="entry name" value="UnbV_ASPIC"/>
</dbReference>
<reference evidence="5" key="1">
    <citation type="journal article" date="2019" name="Int. J. Syst. Evol. Microbiol.">
        <title>The Global Catalogue of Microorganisms (GCM) 10K type strain sequencing project: providing services to taxonomists for standard genome sequencing and annotation.</title>
        <authorList>
            <consortium name="The Broad Institute Genomics Platform"/>
            <consortium name="The Broad Institute Genome Sequencing Center for Infectious Disease"/>
            <person name="Wu L."/>
            <person name="Ma J."/>
        </authorList>
    </citation>
    <scope>NUCLEOTIDE SEQUENCE [LARGE SCALE GENOMIC DNA]</scope>
    <source>
        <strain evidence="5">KCTC 42501</strain>
    </source>
</reference>
<evidence type="ECO:0000256" key="2">
    <source>
        <dbReference type="SAM" id="SignalP"/>
    </source>
</evidence>
<name>A0ABV7WAK9_9BURK</name>
<dbReference type="RefSeq" id="WP_382179509.1">
    <property type="nucleotide sequence ID" value="NZ_JBHRXX010000010.1"/>
</dbReference>
<dbReference type="Pfam" id="PF07593">
    <property type="entry name" value="UnbV_ASPIC"/>
    <property type="match status" value="1"/>
</dbReference>
<accession>A0ABV7WAK9</accession>
<feature type="domain" description="ASPIC/UnbV" evidence="3">
    <location>
        <begin position="457"/>
        <end position="526"/>
    </location>
</feature>
<dbReference type="EMBL" id="JBHRXX010000010">
    <property type="protein sequence ID" value="MFC3686530.1"/>
    <property type="molecule type" value="Genomic_DNA"/>
</dbReference>
<evidence type="ECO:0000313" key="5">
    <source>
        <dbReference type="Proteomes" id="UP001595729"/>
    </source>
</evidence>